<proteinExistence type="predicted"/>
<protein>
    <submittedName>
        <fullName evidence="1">Uncharacterized protein</fullName>
    </submittedName>
</protein>
<dbReference type="KEGG" id="xbv:XBW1_0494"/>
<dbReference type="AlphaFoldDB" id="A0A0B6X3Y6"/>
<gene>
    <name evidence="1" type="ORF">XBW1_0494</name>
</gene>
<reference evidence="1 2" key="1">
    <citation type="submission" date="2014-02" db="EMBL/GenBank/DDBJ databases">
        <authorList>
            <person name="Genoscope - CEA"/>
        </authorList>
    </citation>
    <scope>NUCLEOTIDE SEQUENCE [LARGE SCALE GENOMIC DNA]</scope>
    <source>
        <strain evidence="1 2">CS03</strain>
    </source>
</reference>
<evidence type="ECO:0000313" key="2">
    <source>
        <dbReference type="Proteomes" id="UP000032930"/>
    </source>
</evidence>
<name>A0A0B6X3Y6_XENBV</name>
<evidence type="ECO:0000313" key="1">
    <source>
        <dbReference type="EMBL" id="CDM87851.1"/>
    </source>
</evidence>
<sequence length="28" mass="3206">MKIFHCVLDFKLETDSSIYNNVGIAFSL</sequence>
<organism evidence="1 2">
    <name type="scientific">Xenorhabdus bovienii</name>
    <name type="common">Xenorhabdus nematophila subsp. bovienii</name>
    <dbReference type="NCBI Taxonomy" id="40576"/>
    <lineage>
        <taxon>Bacteria</taxon>
        <taxon>Pseudomonadati</taxon>
        <taxon>Pseudomonadota</taxon>
        <taxon>Gammaproteobacteria</taxon>
        <taxon>Enterobacterales</taxon>
        <taxon>Morganellaceae</taxon>
        <taxon>Xenorhabdus</taxon>
    </lineage>
</organism>
<dbReference type="EMBL" id="FO818637">
    <property type="protein sequence ID" value="CDM87851.1"/>
    <property type="molecule type" value="Genomic_DNA"/>
</dbReference>
<accession>A0A0B6X3Y6</accession>
<dbReference type="Proteomes" id="UP000032930">
    <property type="component" value="Chromosome"/>
</dbReference>